<dbReference type="Proteomes" id="UP001331761">
    <property type="component" value="Unassembled WGS sequence"/>
</dbReference>
<protein>
    <submittedName>
        <fullName evidence="1">Uncharacterized protein</fullName>
    </submittedName>
</protein>
<evidence type="ECO:0000313" key="1">
    <source>
        <dbReference type="EMBL" id="KAK5972921.1"/>
    </source>
</evidence>
<reference evidence="1 2" key="1">
    <citation type="submission" date="2019-10" db="EMBL/GenBank/DDBJ databases">
        <title>Assembly and Annotation for the nematode Trichostrongylus colubriformis.</title>
        <authorList>
            <person name="Martin J."/>
        </authorList>
    </citation>
    <scope>NUCLEOTIDE SEQUENCE [LARGE SCALE GENOMIC DNA]</scope>
    <source>
        <strain evidence="1">G859</strain>
        <tissue evidence="1">Whole worm</tissue>
    </source>
</reference>
<comment type="caution">
    <text evidence="1">The sequence shown here is derived from an EMBL/GenBank/DDBJ whole genome shotgun (WGS) entry which is preliminary data.</text>
</comment>
<name>A0AAN8F3Z9_TRICO</name>
<dbReference type="EMBL" id="WIXE01016138">
    <property type="protein sequence ID" value="KAK5972921.1"/>
    <property type="molecule type" value="Genomic_DNA"/>
</dbReference>
<evidence type="ECO:0000313" key="2">
    <source>
        <dbReference type="Proteomes" id="UP001331761"/>
    </source>
</evidence>
<gene>
    <name evidence="1" type="ORF">GCK32_002771</name>
</gene>
<sequence length="102" mass="11996">MFSRVANSRTVARIALQMLHYYEGVYELYMSRLFRIVLLSQKEMYVHFSLMPCESTTVHRCGLSDLRKRQMWTAWTIVATSQNRSHTIRLLSHLMDVALPTT</sequence>
<proteinExistence type="predicted"/>
<dbReference type="AlphaFoldDB" id="A0AAN8F3Z9"/>
<keyword evidence="2" id="KW-1185">Reference proteome</keyword>
<accession>A0AAN8F3Z9</accession>
<organism evidence="1 2">
    <name type="scientific">Trichostrongylus colubriformis</name>
    <name type="common">Black scour worm</name>
    <dbReference type="NCBI Taxonomy" id="6319"/>
    <lineage>
        <taxon>Eukaryota</taxon>
        <taxon>Metazoa</taxon>
        <taxon>Ecdysozoa</taxon>
        <taxon>Nematoda</taxon>
        <taxon>Chromadorea</taxon>
        <taxon>Rhabditida</taxon>
        <taxon>Rhabditina</taxon>
        <taxon>Rhabditomorpha</taxon>
        <taxon>Strongyloidea</taxon>
        <taxon>Trichostrongylidae</taxon>
        <taxon>Trichostrongylus</taxon>
    </lineage>
</organism>